<evidence type="ECO:0000313" key="3">
    <source>
        <dbReference type="Proteomes" id="UP000694251"/>
    </source>
</evidence>
<proteinExistence type="predicted"/>
<dbReference type="OrthoDB" id="1094312at2759"/>
<gene>
    <name evidence="2" type="ORF">ISN44_As07g012700</name>
</gene>
<accession>A0A8T2BSH6</accession>
<dbReference type="Proteomes" id="UP000694251">
    <property type="component" value="Chromosome 7"/>
</dbReference>
<reference evidence="2 3" key="1">
    <citation type="submission" date="2020-12" db="EMBL/GenBank/DDBJ databases">
        <title>Concerted genomic and epigenomic changes stabilize Arabidopsis allopolyploids.</title>
        <authorList>
            <person name="Chen Z."/>
        </authorList>
    </citation>
    <scope>NUCLEOTIDE SEQUENCE [LARGE SCALE GENOMIC DNA]</scope>
    <source>
        <strain evidence="2">As9502</strain>
        <tissue evidence="2">Leaf</tissue>
    </source>
</reference>
<name>A0A8T2BSH6_ARASU</name>
<protein>
    <recommendedName>
        <fullName evidence="4">Transmembrane protein</fullName>
    </recommendedName>
</protein>
<dbReference type="EMBL" id="JAEFBJ010000007">
    <property type="protein sequence ID" value="KAG7588946.1"/>
    <property type="molecule type" value="Genomic_DNA"/>
</dbReference>
<comment type="caution">
    <text evidence="2">The sequence shown here is derived from an EMBL/GenBank/DDBJ whole genome shotgun (WGS) entry which is preliminary data.</text>
</comment>
<evidence type="ECO:0000256" key="1">
    <source>
        <dbReference type="SAM" id="MobiDB-lite"/>
    </source>
</evidence>
<feature type="region of interest" description="Disordered" evidence="1">
    <location>
        <begin position="84"/>
        <end position="111"/>
    </location>
</feature>
<dbReference type="AlphaFoldDB" id="A0A8T2BSH6"/>
<evidence type="ECO:0008006" key="4">
    <source>
        <dbReference type="Google" id="ProtNLM"/>
    </source>
</evidence>
<keyword evidence="3" id="KW-1185">Reference proteome</keyword>
<evidence type="ECO:0000313" key="2">
    <source>
        <dbReference type="EMBL" id="KAG7588946.1"/>
    </source>
</evidence>
<sequence>MRLSVFYIFMTRLAMTKTETKEKMGLKSANIVSLVLPLLLILFTLSSQVDVVESTGRKLAFWGNPIVWTPHSNSCGGSPASVFSSSKWTTGQPCRRSRPPGTNIPVSDQSP</sequence>
<organism evidence="2 3">
    <name type="scientific">Arabidopsis suecica</name>
    <name type="common">Swedish thale-cress</name>
    <name type="synonym">Cardaminopsis suecica</name>
    <dbReference type="NCBI Taxonomy" id="45249"/>
    <lineage>
        <taxon>Eukaryota</taxon>
        <taxon>Viridiplantae</taxon>
        <taxon>Streptophyta</taxon>
        <taxon>Embryophyta</taxon>
        <taxon>Tracheophyta</taxon>
        <taxon>Spermatophyta</taxon>
        <taxon>Magnoliopsida</taxon>
        <taxon>eudicotyledons</taxon>
        <taxon>Gunneridae</taxon>
        <taxon>Pentapetalae</taxon>
        <taxon>rosids</taxon>
        <taxon>malvids</taxon>
        <taxon>Brassicales</taxon>
        <taxon>Brassicaceae</taxon>
        <taxon>Camelineae</taxon>
        <taxon>Arabidopsis</taxon>
    </lineage>
</organism>